<name>A0A1X7PPA3_9HYPH</name>
<evidence type="ECO:0000313" key="2">
    <source>
        <dbReference type="EMBL" id="SMH53500.1"/>
    </source>
</evidence>
<dbReference type="AlphaFoldDB" id="A0A1X7PPA3"/>
<dbReference type="RefSeq" id="WP_085466502.1">
    <property type="nucleotide sequence ID" value="NZ_FXBL01000004.1"/>
</dbReference>
<reference evidence="2 3" key="1">
    <citation type="submission" date="2017-04" db="EMBL/GenBank/DDBJ databases">
        <authorList>
            <person name="Afonso C.L."/>
            <person name="Miller P.J."/>
            <person name="Scott M.A."/>
            <person name="Spackman E."/>
            <person name="Goraichik I."/>
            <person name="Dimitrov K.M."/>
            <person name="Suarez D.L."/>
            <person name="Swayne D.E."/>
        </authorList>
    </citation>
    <scope>NUCLEOTIDE SEQUENCE [LARGE SCALE GENOMIC DNA]</scope>
    <source>
        <strain evidence="2 3">B5P</strain>
    </source>
</reference>
<proteinExistence type="predicted"/>
<evidence type="ECO:0000256" key="1">
    <source>
        <dbReference type="SAM" id="MobiDB-lite"/>
    </source>
</evidence>
<keyword evidence="3" id="KW-1185">Reference proteome</keyword>
<dbReference type="Proteomes" id="UP000193083">
    <property type="component" value="Unassembled WGS sequence"/>
</dbReference>
<gene>
    <name evidence="2" type="ORF">SAMN02982922_4853</name>
</gene>
<organism evidence="2 3">
    <name type="scientific">Mesorhizobium australicum</name>
    <dbReference type="NCBI Taxonomy" id="536018"/>
    <lineage>
        <taxon>Bacteria</taxon>
        <taxon>Pseudomonadati</taxon>
        <taxon>Pseudomonadota</taxon>
        <taxon>Alphaproteobacteria</taxon>
        <taxon>Hyphomicrobiales</taxon>
        <taxon>Phyllobacteriaceae</taxon>
        <taxon>Mesorhizobium</taxon>
    </lineage>
</organism>
<feature type="region of interest" description="Disordered" evidence="1">
    <location>
        <begin position="111"/>
        <end position="132"/>
    </location>
</feature>
<protein>
    <submittedName>
        <fullName evidence="2">Uncharacterized protein</fullName>
    </submittedName>
</protein>
<sequence length="147" mass="15953">MGWTARGRKKWDIIDGIAMMLLSLAHLAERAAGASHHARCTALWALQRADGIVRDFVADSAWELAGEHWTPAVPEIDYGFEPDDAMALASSLRALALAVLAIAQLRRWMNPPEADSGSHKSRSNPADGGSAQRRGAAFLRVQFCDTS</sequence>
<accession>A0A1X7PPA3</accession>
<dbReference type="EMBL" id="FXBL01000004">
    <property type="protein sequence ID" value="SMH53500.1"/>
    <property type="molecule type" value="Genomic_DNA"/>
</dbReference>
<evidence type="ECO:0000313" key="3">
    <source>
        <dbReference type="Proteomes" id="UP000193083"/>
    </source>
</evidence>